<dbReference type="Proteomes" id="UP000192923">
    <property type="component" value="Unassembled WGS sequence"/>
</dbReference>
<feature type="domain" description="Methyl-accepting transducer" evidence="7">
    <location>
        <begin position="63"/>
        <end position="299"/>
    </location>
</feature>
<dbReference type="Gene3D" id="1.20.120.30">
    <property type="entry name" value="Aspartate receptor, ligand-binding domain"/>
    <property type="match status" value="1"/>
</dbReference>
<gene>
    <name evidence="8" type="ORF">SAMN02949497_4471</name>
</gene>
<evidence type="ECO:0000313" key="9">
    <source>
        <dbReference type="Proteomes" id="UP000192923"/>
    </source>
</evidence>
<evidence type="ECO:0000256" key="5">
    <source>
        <dbReference type="ARBA" id="ARBA00023224"/>
    </source>
</evidence>
<keyword evidence="5 6" id="KW-0807">Transducer</keyword>
<dbReference type="AlphaFoldDB" id="A0A1Y6DBR5"/>
<dbReference type="SMART" id="SM00283">
    <property type="entry name" value="MA"/>
    <property type="match status" value="1"/>
</dbReference>
<evidence type="ECO:0000313" key="8">
    <source>
        <dbReference type="EMBL" id="SMF97055.1"/>
    </source>
</evidence>
<dbReference type="EMBL" id="FXAM01000001">
    <property type="protein sequence ID" value="SMF97055.1"/>
    <property type="molecule type" value="Genomic_DNA"/>
</dbReference>
<dbReference type="GO" id="GO:0006935">
    <property type="term" value="P:chemotaxis"/>
    <property type="evidence" value="ECO:0007669"/>
    <property type="project" value="UniProtKB-ARBA"/>
</dbReference>
<dbReference type="Gene3D" id="1.10.287.950">
    <property type="entry name" value="Methyl-accepting chemotaxis protein"/>
    <property type="match status" value="1"/>
</dbReference>
<keyword evidence="2" id="KW-0812">Transmembrane</keyword>
<dbReference type="STRING" id="1760988.SAMN02949497_4471"/>
<dbReference type="GO" id="GO:0016020">
    <property type="term" value="C:membrane"/>
    <property type="evidence" value="ECO:0007669"/>
    <property type="project" value="UniProtKB-SubCell"/>
</dbReference>
<dbReference type="Pfam" id="PF13682">
    <property type="entry name" value="CZB"/>
    <property type="match status" value="1"/>
</dbReference>
<evidence type="ECO:0000256" key="6">
    <source>
        <dbReference type="PROSITE-ProRule" id="PRU00284"/>
    </source>
</evidence>
<dbReference type="Pfam" id="PF00015">
    <property type="entry name" value="MCPsignal"/>
    <property type="match status" value="1"/>
</dbReference>
<dbReference type="OrthoDB" id="9808588at2"/>
<dbReference type="RefSeq" id="WP_085215878.1">
    <property type="nucleotide sequence ID" value="NZ_FXAM01000001.1"/>
</dbReference>
<dbReference type="GO" id="GO:0007165">
    <property type="term" value="P:signal transduction"/>
    <property type="evidence" value="ECO:0007669"/>
    <property type="project" value="UniProtKB-KW"/>
</dbReference>
<dbReference type="SUPFAM" id="SSF58104">
    <property type="entry name" value="Methyl-accepting chemotaxis protein (MCP) signaling domain"/>
    <property type="match status" value="1"/>
</dbReference>
<dbReference type="CDD" id="cd11386">
    <property type="entry name" value="MCP_signal"/>
    <property type="match status" value="1"/>
</dbReference>
<reference evidence="8 9" key="1">
    <citation type="submission" date="2016-12" db="EMBL/GenBank/DDBJ databases">
        <authorList>
            <person name="Song W.-J."/>
            <person name="Kurnit D.M."/>
        </authorList>
    </citation>
    <scope>NUCLEOTIDE SEQUENCE [LARGE SCALE GENOMIC DNA]</scope>
    <source>
        <strain evidence="8 9">175</strain>
    </source>
</reference>
<keyword evidence="4" id="KW-0472">Membrane</keyword>
<protein>
    <submittedName>
        <fullName evidence="8">Methyl-accepting chemotaxis protein</fullName>
    </submittedName>
</protein>
<evidence type="ECO:0000256" key="4">
    <source>
        <dbReference type="ARBA" id="ARBA00023136"/>
    </source>
</evidence>
<keyword evidence="3" id="KW-1133">Transmembrane helix</keyword>
<proteinExistence type="predicted"/>
<keyword evidence="9" id="KW-1185">Reference proteome</keyword>
<name>A0A1Y6DBR5_9GAMM</name>
<evidence type="ECO:0000256" key="2">
    <source>
        <dbReference type="ARBA" id="ARBA00022692"/>
    </source>
</evidence>
<evidence type="ECO:0000256" key="3">
    <source>
        <dbReference type="ARBA" id="ARBA00022989"/>
    </source>
</evidence>
<dbReference type="InterPro" id="IPR025991">
    <property type="entry name" value="Chemoreceptor_zinc-bind_dom"/>
</dbReference>
<organism evidence="8 9">
    <name type="scientific">Methylomagnum ishizawai</name>
    <dbReference type="NCBI Taxonomy" id="1760988"/>
    <lineage>
        <taxon>Bacteria</taxon>
        <taxon>Pseudomonadati</taxon>
        <taxon>Pseudomonadota</taxon>
        <taxon>Gammaproteobacteria</taxon>
        <taxon>Methylococcales</taxon>
        <taxon>Methylococcaceae</taxon>
        <taxon>Methylomagnum</taxon>
    </lineage>
</organism>
<dbReference type="PROSITE" id="PS50111">
    <property type="entry name" value="CHEMOTAXIS_TRANSDUC_2"/>
    <property type="match status" value="1"/>
</dbReference>
<comment type="subcellular location">
    <subcellularLocation>
        <location evidence="1">Membrane</location>
        <topology evidence="1">Multi-pass membrane protein</topology>
    </subcellularLocation>
</comment>
<evidence type="ECO:0000259" key="7">
    <source>
        <dbReference type="PROSITE" id="PS50111"/>
    </source>
</evidence>
<dbReference type="PANTHER" id="PTHR32089:SF119">
    <property type="entry name" value="METHYL-ACCEPTING CHEMOTAXIS PROTEIN CTPL"/>
    <property type="match status" value="1"/>
</dbReference>
<accession>A0A1Y6DBR5</accession>
<dbReference type="PANTHER" id="PTHR32089">
    <property type="entry name" value="METHYL-ACCEPTING CHEMOTAXIS PROTEIN MCPB"/>
    <property type="match status" value="1"/>
</dbReference>
<dbReference type="InterPro" id="IPR004089">
    <property type="entry name" value="MCPsignal_dom"/>
</dbReference>
<evidence type="ECO:0000256" key="1">
    <source>
        <dbReference type="ARBA" id="ARBA00004141"/>
    </source>
</evidence>
<sequence length="452" mass="48748">MSFPLFFKNAPETAKQLIDAALAMDQARLRNAMAEHRRESVLFADTLNAIADSGHRLLALADHTSDTVALIAKAQISGHDFHQKLRQVNTMTQSLASAIEQMSTTADDIARNAGFSSECAGKSLDYSNQGRREIDVLIAEMNGLTGAVRQTGDALKHFVEEVRSIGEFTARVRNIAEQTNLLALNAAIEAARAGEHGRGFAVVADEIRKLANVSAEAAQEIDKVAASVGQQSGQVIAQVETTRERLNAGGATLGRLEYLLSEVEQATRDTNDRTHGIAVAAEQQSQVSQAMAGNINQLSASVAHVEGIYDGMLGSMERLVQSSAQQLNLLGRWQTPALLVKIAKGDHSLWVAKVNKALIDGGSALDPKELTDHHTCRLGQWYDGPGRERFGNLAEFQALLHIHEQVHETGRRIVAAIHAGRQTEAKAMAIQLDSLSESVKHQLDRLGAALGG</sequence>